<dbReference type="SUPFAM" id="SSF47413">
    <property type="entry name" value="lambda repressor-like DNA-binding domains"/>
    <property type="match status" value="1"/>
</dbReference>
<reference evidence="2 3" key="1">
    <citation type="journal article" date="2024" name="Chem. Sci.">
        <title>Discovery of megapolipeptins by genome mining of a Burkholderiales bacteria collection.</title>
        <authorList>
            <person name="Paulo B.S."/>
            <person name="Recchia M.J.J."/>
            <person name="Lee S."/>
            <person name="Fergusson C.H."/>
            <person name="Romanowski S.B."/>
            <person name="Hernandez A."/>
            <person name="Krull N."/>
            <person name="Liu D.Y."/>
            <person name="Cavanagh H."/>
            <person name="Bos A."/>
            <person name="Gray C.A."/>
            <person name="Murphy B.T."/>
            <person name="Linington R.G."/>
            <person name="Eustaquio A.S."/>
        </authorList>
    </citation>
    <scope>NUCLEOTIDE SEQUENCE [LARGE SCALE GENOMIC DNA]</scope>
    <source>
        <strain evidence="2 3">RL17-379-BIB-C</strain>
    </source>
</reference>
<comment type="caution">
    <text evidence="2">The sequence shown here is derived from an EMBL/GenBank/DDBJ whole genome shotgun (WGS) entry which is preliminary data.</text>
</comment>
<dbReference type="Pfam" id="PF15943">
    <property type="entry name" value="YdaS_toxin"/>
    <property type="match status" value="1"/>
</dbReference>
<dbReference type="Gene3D" id="1.10.260.40">
    <property type="entry name" value="lambda repressor-like DNA-binding domains"/>
    <property type="match status" value="1"/>
</dbReference>
<feature type="region of interest" description="Disordered" evidence="1">
    <location>
        <begin position="82"/>
        <end position="112"/>
    </location>
</feature>
<dbReference type="InterPro" id="IPR010982">
    <property type="entry name" value="Lambda_DNA-bd_dom_sf"/>
</dbReference>
<evidence type="ECO:0000256" key="1">
    <source>
        <dbReference type="SAM" id="MobiDB-lite"/>
    </source>
</evidence>
<dbReference type="EMBL" id="JAQQDH010000005">
    <property type="protein sequence ID" value="MFM0445455.1"/>
    <property type="molecule type" value="Genomic_DNA"/>
</dbReference>
<evidence type="ECO:0000313" key="2">
    <source>
        <dbReference type="EMBL" id="MFM0445455.1"/>
    </source>
</evidence>
<accession>A0ABW9C656</accession>
<dbReference type="RefSeq" id="WP_408130111.1">
    <property type="nucleotide sequence ID" value="NZ_JAQQDH010000005.1"/>
</dbReference>
<proteinExistence type="predicted"/>
<sequence length="112" mass="12145">MSRSTMTKHPIAIAAEAVGSFKALADILGVTKGAVHQWMAADRKVPIEHCTPIEQATDGVVTRQMLRPDDWNLIWPELVQPASQDASDDAQPPVGGINKTTKFARQGRQEAA</sequence>
<keyword evidence="3" id="KW-1185">Reference proteome</keyword>
<name>A0ABW9C656_9BURK</name>
<protein>
    <submittedName>
        <fullName evidence="2">Cro/CI family transcriptional regulator</fullName>
    </submittedName>
</protein>
<organism evidence="2 3">
    <name type="scientific">Paraburkholderia strydomiana</name>
    <dbReference type="NCBI Taxonomy" id="1245417"/>
    <lineage>
        <taxon>Bacteria</taxon>
        <taxon>Pseudomonadati</taxon>
        <taxon>Pseudomonadota</taxon>
        <taxon>Betaproteobacteria</taxon>
        <taxon>Burkholderiales</taxon>
        <taxon>Burkholderiaceae</taxon>
        <taxon>Paraburkholderia</taxon>
    </lineage>
</organism>
<gene>
    <name evidence="2" type="ORF">PQR00_17825</name>
</gene>
<evidence type="ECO:0000313" key="3">
    <source>
        <dbReference type="Proteomes" id="UP001629288"/>
    </source>
</evidence>
<dbReference type="InterPro" id="IPR031856">
    <property type="entry name" value="YdaS_toxin-like"/>
</dbReference>
<dbReference type="Proteomes" id="UP001629288">
    <property type="component" value="Unassembled WGS sequence"/>
</dbReference>